<comment type="caution">
    <text evidence="3">The sequence shown here is derived from an EMBL/GenBank/DDBJ whole genome shotgun (WGS) entry which is preliminary data.</text>
</comment>
<reference evidence="3 4" key="1">
    <citation type="submission" date="2019-12" db="EMBL/GenBank/DDBJ databases">
        <authorList>
            <person name="Alioto T."/>
            <person name="Alioto T."/>
            <person name="Gomez Garrido J."/>
        </authorList>
    </citation>
    <scope>NUCLEOTIDE SEQUENCE [LARGE SCALE GENOMIC DNA]</scope>
</reference>
<keyword evidence="2" id="KW-0812">Transmembrane</keyword>
<organism evidence="3 4">
    <name type="scientific">Olea europaea subsp. europaea</name>
    <dbReference type="NCBI Taxonomy" id="158383"/>
    <lineage>
        <taxon>Eukaryota</taxon>
        <taxon>Viridiplantae</taxon>
        <taxon>Streptophyta</taxon>
        <taxon>Embryophyta</taxon>
        <taxon>Tracheophyta</taxon>
        <taxon>Spermatophyta</taxon>
        <taxon>Magnoliopsida</taxon>
        <taxon>eudicotyledons</taxon>
        <taxon>Gunneridae</taxon>
        <taxon>Pentapetalae</taxon>
        <taxon>asterids</taxon>
        <taxon>lamiids</taxon>
        <taxon>Lamiales</taxon>
        <taxon>Oleaceae</taxon>
        <taxon>Oleeae</taxon>
        <taxon>Olea</taxon>
    </lineage>
</organism>
<evidence type="ECO:0000313" key="4">
    <source>
        <dbReference type="Proteomes" id="UP000594638"/>
    </source>
</evidence>
<dbReference type="Gramene" id="OE9A119557T1">
    <property type="protein sequence ID" value="OE9A119557C1"/>
    <property type="gene ID" value="OE9A119557"/>
</dbReference>
<feature type="region of interest" description="Disordered" evidence="1">
    <location>
        <begin position="199"/>
        <end position="253"/>
    </location>
</feature>
<protein>
    <submittedName>
        <fullName evidence="3">Uncharacterized protein</fullName>
    </submittedName>
</protein>
<feature type="compositionally biased region" description="Polar residues" evidence="1">
    <location>
        <begin position="228"/>
        <end position="244"/>
    </location>
</feature>
<evidence type="ECO:0000256" key="2">
    <source>
        <dbReference type="SAM" id="Phobius"/>
    </source>
</evidence>
<dbReference type="EMBL" id="CACTIH010003922">
    <property type="protein sequence ID" value="CAA2987402.1"/>
    <property type="molecule type" value="Genomic_DNA"/>
</dbReference>
<dbReference type="AlphaFoldDB" id="A0A8S0S7D7"/>
<keyword evidence="2" id="KW-0472">Membrane</keyword>
<sequence length="253" mass="26200">MPTTPSLSKGTTRCCGGGNFGNGGIDAVVLMEVVGCDDFLICGSLALVVAIAALLRCLLLAVVVVVGEVIVQCWLCCGGGSISVGFGGGGSDSIVAFAVSCDRGKKTAHKSGLISKKASSIPAQVCPINSQNVSDGLVNNSSLASCDTSMSKEVLPFSKELHKVACYKGNTTNGKAMKDPKPVAHKDKVQAGQISAISNEQQEDEQDTSFTEVVNKKGKNQPKGLNAGTRNQQTAGMRNQQPATSDCDKKQFG</sequence>
<accession>A0A8S0S7D7</accession>
<evidence type="ECO:0000256" key="1">
    <source>
        <dbReference type="SAM" id="MobiDB-lite"/>
    </source>
</evidence>
<evidence type="ECO:0000313" key="3">
    <source>
        <dbReference type="EMBL" id="CAA2987402.1"/>
    </source>
</evidence>
<feature type="transmembrane region" description="Helical" evidence="2">
    <location>
        <begin position="39"/>
        <end position="67"/>
    </location>
</feature>
<gene>
    <name evidence="3" type="ORF">OLEA9_A119557</name>
</gene>
<dbReference type="Proteomes" id="UP000594638">
    <property type="component" value="Unassembled WGS sequence"/>
</dbReference>
<name>A0A8S0S7D7_OLEEU</name>
<keyword evidence="2" id="KW-1133">Transmembrane helix</keyword>
<proteinExistence type="predicted"/>
<keyword evidence="4" id="KW-1185">Reference proteome</keyword>